<evidence type="ECO:0000256" key="7">
    <source>
        <dbReference type="RuleBase" id="RU003425"/>
    </source>
</evidence>
<dbReference type="GO" id="GO:0031143">
    <property type="term" value="C:pseudopodium"/>
    <property type="evidence" value="ECO:0007669"/>
    <property type="project" value="UniProtKB-SubCell"/>
</dbReference>
<evidence type="ECO:0000256" key="2">
    <source>
        <dbReference type="ARBA" id="ARBA00022490"/>
    </source>
</evidence>
<comment type="function">
    <text evidence="5 7">Central component in molecular interactions underlying sperm crawling. Forms an extensive filament system that extends from sperm villipoda, along the leading edge of the pseudopod.</text>
</comment>
<dbReference type="SUPFAM" id="SSF49354">
    <property type="entry name" value="PapD-like"/>
    <property type="match status" value="1"/>
</dbReference>
<dbReference type="PROSITE" id="PS50202">
    <property type="entry name" value="MSP"/>
    <property type="match status" value="1"/>
</dbReference>
<feature type="domain" description="MSP" evidence="8">
    <location>
        <begin position="5"/>
        <end position="118"/>
    </location>
</feature>
<name>A0A915J0Y8_ROMCU</name>
<dbReference type="WBParaSite" id="nRc.2.0.1.t19769-RA">
    <property type="protein sequence ID" value="nRc.2.0.1.t19769-RA"/>
    <property type="gene ID" value="nRc.2.0.1.g19769"/>
</dbReference>
<accession>A0A915J0Y8</accession>
<proteinExistence type="predicted"/>
<dbReference type="PANTHER" id="PTHR22920">
    <property type="entry name" value="MAJOR SPERM PROTEIN"/>
    <property type="match status" value="1"/>
</dbReference>
<evidence type="ECO:0000256" key="4">
    <source>
        <dbReference type="ARBA" id="ARBA00023273"/>
    </source>
</evidence>
<dbReference type="InterPro" id="IPR008962">
    <property type="entry name" value="PapD-like_sf"/>
</dbReference>
<dbReference type="Pfam" id="PF00635">
    <property type="entry name" value="Motile_Sperm"/>
    <property type="match status" value="1"/>
</dbReference>
<dbReference type="OMA" id="MRVANCG"/>
<keyword evidence="9" id="KW-1185">Reference proteome</keyword>
<dbReference type="AlphaFoldDB" id="A0A915J0Y8"/>
<keyword evidence="4" id="KW-0966">Cell projection</keyword>
<evidence type="ECO:0000256" key="3">
    <source>
        <dbReference type="ARBA" id="ARBA00023212"/>
    </source>
</evidence>
<evidence type="ECO:0000313" key="9">
    <source>
        <dbReference type="Proteomes" id="UP000887565"/>
    </source>
</evidence>
<dbReference type="InterPro" id="IPR013783">
    <property type="entry name" value="Ig-like_fold"/>
</dbReference>
<reference evidence="10" key="1">
    <citation type="submission" date="2022-11" db="UniProtKB">
        <authorList>
            <consortium name="WormBaseParasite"/>
        </authorList>
    </citation>
    <scope>IDENTIFICATION</scope>
</reference>
<sequence length="120" mass="13576">MGDRIIKVTPDVTLSINAPFTKHSRTNMRVANCGKARVMWVIKSTNTKLMFNPSNGVLDPDRRADVKVLCEALDKPGGQDRIAVEFTALTDSGPKNFDLKYFTDCQEIQRKVIKIDYNRD</sequence>
<evidence type="ECO:0000313" key="10">
    <source>
        <dbReference type="WBParaSite" id="nRc.2.0.1.t19769-RA"/>
    </source>
</evidence>
<keyword evidence="3 7" id="KW-0206">Cytoskeleton</keyword>
<dbReference type="Proteomes" id="UP000887565">
    <property type="component" value="Unplaced"/>
</dbReference>
<keyword evidence="2" id="KW-0963">Cytoplasm</keyword>
<evidence type="ECO:0000259" key="8">
    <source>
        <dbReference type="PROSITE" id="PS50202"/>
    </source>
</evidence>
<dbReference type="GO" id="GO:0005856">
    <property type="term" value="C:cytoskeleton"/>
    <property type="evidence" value="ECO:0007669"/>
    <property type="project" value="UniProtKB-SubCell"/>
</dbReference>
<evidence type="ECO:0000256" key="6">
    <source>
        <dbReference type="ARBA" id="ARBA00037818"/>
    </source>
</evidence>
<dbReference type="InterPro" id="IPR051155">
    <property type="entry name" value="Nematode_MSP"/>
</dbReference>
<comment type="subcellular location">
    <subcellularLocation>
        <location evidence="6">Cell projection</location>
        <location evidence="6">Pseudopodium</location>
    </subcellularLocation>
    <subcellularLocation>
        <location evidence="1">Cytoplasm</location>
        <location evidence="1">Cytoskeleton</location>
    </subcellularLocation>
</comment>
<dbReference type="PANTHER" id="PTHR22920:SF7">
    <property type="entry name" value="MSP DOMAIN-CONTAINING PROTEIN-RELATED"/>
    <property type="match status" value="1"/>
</dbReference>
<evidence type="ECO:0000256" key="5">
    <source>
        <dbReference type="ARBA" id="ARBA00037744"/>
    </source>
</evidence>
<dbReference type="Gene3D" id="2.60.40.10">
    <property type="entry name" value="Immunoglobulins"/>
    <property type="match status" value="1"/>
</dbReference>
<protein>
    <recommendedName>
        <fullName evidence="7">Major sperm protein</fullName>
    </recommendedName>
</protein>
<evidence type="ECO:0000256" key="1">
    <source>
        <dbReference type="ARBA" id="ARBA00004245"/>
    </source>
</evidence>
<organism evidence="9 10">
    <name type="scientific">Romanomermis culicivorax</name>
    <name type="common">Nematode worm</name>
    <dbReference type="NCBI Taxonomy" id="13658"/>
    <lineage>
        <taxon>Eukaryota</taxon>
        <taxon>Metazoa</taxon>
        <taxon>Ecdysozoa</taxon>
        <taxon>Nematoda</taxon>
        <taxon>Enoplea</taxon>
        <taxon>Dorylaimia</taxon>
        <taxon>Mermithida</taxon>
        <taxon>Mermithoidea</taxon>
        <taxon>Mermithidae</taxon>
        <taxon>Romanomermis</taxon>
    </lineage>
</organism>
<dbReference type="InterPro" id="IPR000535">
    <property type="entry name" value="MSP_dom"/>
</dbReference>